<reference evidence="5 6" key="1">
    <citation type="submission" date="2020-08" db="EMBL/GenBank/DDBJ databases">
        <title>Genomic Encyclopedia of Type Strains, Phase IV (KMG-IV): sequencing the most valuable type-strain genomes for metagenomic binning, comparative biology and taxonomic classification.</title>
        <authorList>
            <person name="Goeker M."/>
        </authorList>
    </citation>
    <scope>NUCLEOTIDE SEQUENCE [LARGE SCALE GENOMIC DNA]</scope>
    <source>
        <strain evidence="5 6">DSM 26385</strain>
    </source>
</reference>
<keyword evidence="3" id="KW-0520">NAD</keyword>
<proteinExistence type="predicted"/>
<evidence type="ECO:0000313" key="5">
    <source>
        <dbReference type="EMBL" id="MBB4104644.1"/>
    </source>
</evidence>
<keyword evidence="2 5" id="KW-0560">Oxidoreductase</keyword>
<dbReference type="EC" id="1.2.1.27" evidence="1"/>
<evidence type="ECO:0000256" key="3">
    <source>
        <dbReference type="ARBA" id="ARBA00023027"/>
    </source>
</evidence>
<dbReference type="RefSeq" id="WP_183793727.1">
    <property type="nucleotide sequence ID" value="NZ_JACIDU010000013.1"/>
</dbReference>
<dbReference type="AlphaFoldDB" id="A0A7W6P1Q9"/>
<dbReference type="PROSITE" id="PS00070">
    <property type="entry name" value="ALDEHYDE_DEHYDR_CYS"/>
    <property type="match status" value="1"/>
</dbReference>
<evidence type="ECO:0000313" key="6">
    <source>
        <dbReference type="Proteomes" id="UP000584824"/>
    </source>
</evidence>
<dbReference type="GO" id="GO:0006210">
    <property type="term" value="P:thymine catabolic process"/>
    <property type="evidence" value="ECO:0007669"/>
    <property type="project" value="TreeGrafter"/>
</dbReference>
<dbReference type="SUPFAM" id="SSF53720">
    <property type="entry name" value="ALDH-like"/>
    <property type="match status" value="1"/>
</dbReference>
<gene>
    <name evidence="5" type="ORF">GGQ66_003222</name>
</gene>
<dbReference type="FunFam" id="3.40.605.10:FF:000003">
    <property type="entry name" value="Methylmalonate-semialdehyde dehydrogenase [acylating]"/>
    <property type="match status" value="1"/>
</dbReference>
<dbReference type="InterPro" id="IPR015590">
    <property type="entry name" value="Aldehyde_DH_dom"/>
</dbReference>
<dbReference type="GO" id="GO:0004491">
    <property type="term" value="F:methylmalonate-semialdehyde dehydrogenase (acylating, NAD) activity"/>
    <property type="evidence" value="ECO:0007669"/>
    <property type="project" value="UniProtKB-EC"/>
</dbReference>
<dbReference type="InterPro" id="IPR016163">
    <property type="entry name" value="Ald_DH_C"/>
</dbReference>
<dbReference type="Gene3D" id="3.40.605.10">
    <property type="entry name" value="Aldehyde Dehydrogenase, Chain A, domain 1"/>
    <property type="match status" value="1"/>
</dbReference>
<organism evidence="5 6">
    <name type="scientific">Allorhizobium borbori</name>
    <dbReference type="NCBI Taxonomy" id="485907"/>
    <lineage>
        <taxon>Bacteria</taxon>
        <taxon>Pseudomonadati</taxon>
        <taxon>Pseudomonadota</taxon>
        <taxon>Alphaproteobacteria</taxon>
        <taxon>Hyphomicrobiales</taxon>
        <taxon>Rhizobiaceae</taxon>
        <taxon>Rhizobium/Agrobacterium group</taxon>
        <taxon>Allorhizobium</taxon>
    </lineage>
</organism>
<dbReference type="FunFam" id="3.40.309.10:FF:000002">
    <property type="entry name" value="Methylmalonate-semialdehyde dehydrogenase (Acylating)"/>
    <property type="match status" value="1"/>
</dbReference>
<dbReference type="NCBIfam" id="TIGR01722">
    <property type="entry name" value="MMSDH"/>
    <property type="match status" value="1"/>
</dbReference>
<name>A0A7W6P1Q9_9HYPH</name>
<dbReference type="PANTHER" id="PTHR43866">
    <property type="entry name" value="MALONATE-SEMIALDEHYDE DEHYDROGENASE"/>
    <property type="match status" value="1"/>
</dbReference>
<dbReference type="InterPro" id="IPR016160">
    <property type="entry name" value="Ald_DH_CS_CYS"/>
</dbReference>
<dbReference type="InterPro" id="IPR016161">
    <property type="entry name" value="Ald_DH/histidinol_DH"/>
</dbReference>
<dbReference type="PANTHER" id="PTHR43866:SF4">
    <property type="entry name" value="MALONATE-SEMIALDEHYDE DEHYDROGENASE"/>
    <property type="match status" value="1"/>
</dbReference>
<feature type="domain" description="Aldehyde dehydrogenase" evidence="4">
    <location>
        <begin position="14"/>
        <end position="478"/>
    </location>
</feature>
<dbReference type="Gene3D" id="3.40.309.10">
    <property type="entry name" value="Aldehyde Dehydrogenase, Chain A, domain 2"/>
    <property type="match status" value="1"/>
</dbReference>
<dbReference type="CDD" id="cd07085">
    <property type="entry name" value="ALDH_F6_MMSDH"/>
    <property type="match status" value="1"/>
</dbReference>
<evidence type="ECO:0000259" key="4">
    <source>
        <dbReference type="Pfam" id="PF00171"/>
    </source>
</evidence>
<dbReference type="GO" id="GO:0006574">
    <property type="term" value="P:L-valine catabolic process"/>
    <property type="evidence" value="ECO:0007669"/>
    <property type="project" value="TreeGrafter"/>
</dbReference>
<comment type="caution">
    <text evidence="5">The sequence shown here is derived from an EMBL/GenBank/DDBJ whole genome shotgun (WGS) entry which is preliminary data.</text>
</comment>
<dbReference type="InterPro" id="IPR010061">
    <property type="entry name" value="MeMal-semiAld_DH"/>
</dbReference>
<accession>A0A7W6P1Q9</accession>
<evidence type="ECO:0000256" key="2">
    <source>
        <dbReference type="ARBA" id="ARBA00023002"/>
    </source>
</evidence>
<protein>
    <recommendedName>
        <fullName evidence="1">methylmalonate-semialdehyde dehydrogenase (CoA acylating)</fullName>
        <ecNumber evidence="1">1.2.1.27</ecNumber>
    </recommendedName>
</protein>
<evidence type="ECO:0000256" key="1">
    <source>
        <dbReference type="ARBA" id="ARBA00013048"/>
    </source>
</evidence>
<dbReference type="InterPro" id="IPR016162">
    <property type="entry name" value="Ald_DH_N"/>
</dbReference>
<sequence length="498" mass="53177">MREIGHFIGGKHVAGTSGRFADVYNPATGEVESKVALASDAELRAAVENAKAAQPAWAAMNPQRRARVFFKFVALLNERMDELANVLSREHGKTVEDSKGDIIRGLEVCEFVCGIPHLQKGEFTEGAGPAIDMYSMRQPIGVGAGITPFNFPGMIPMWMFAPAIACGNAFILKPSERDPSLPLLLAEMMIEAGLPAGILNVVNGDKSAVDAILTDPDIGAVSFVGSTPIARYVYGTAAMNGKRAQCFGGAKNHMIIMPDADLDQAANALIGAGYGSAGERCMAISVAVPVGEETANRLVEKLIPKVEALRIGPYNDEKADLGPVVTKEAKARIEALVESGVAQGATLAVDGRGFKLQGYEDGFFVGGSLFDHVTPDMDIYKTEIFGPVLSVVRAKNYEEALSLPMKHEYGNGVAIFTRDGDAARDFAARINIGMIGINVPIPVPLAYHSFGGWKASSFGDLNQHGADSIKFWTRTKTITARWPSGIKDGAEFSIPVMK</sequence>
<keyword evidence="6" id="KW-1185">Reference proteome</keyword>
<dbReference type="Proteomes" id="UP000584824">
    <property type="component" value="Unassembled WGS sequence"/>
</dbReference>
<dbReference type="EMBL" id="JACIDU010000013">
    <property type="protein sequence ID" value="MBB4104644.1"/>
    <property type="molecule type" value="Genomic_DNA"/>
</dbReference>
<dbReference type="Pfam" id="PF00171">
    <property type="entry name" value="Aldedh"/>
    <property type="match status" value="1"/>
</dbReference>